<keyword evidence="1" id="KW-0472">Membrane</keyword>
<evidence type="ECO:0000256" key="1">
    <source>
        <dbReference type="SAM" id="Phobius"/>
    </source>
</evidence>
<comment type="caution">
    <text evidence="2">The sequence shown here is derived from an EMBL/GenBank/DDBJ whole genome shotgun (WGS) entry which is preliminary data.</text>
</comment>
<gene>
    <name evidence="2" type="ORF">D9619_009246</name>
</gene>
<sequence length="444" mass="50341">MGSLLLRIPKFLLLTMGYFLFITGSLLYATISSFLTIRSRLSQLTTPKPSSETIITGPPHLPIDVLLEIISHLSPNRDRSVLVSAALCCSALRNPCQRILFNSMRLGRGDFDEAMKLIDTHIYFLRSLVDSPDRLALYVRSYSQVGLGMSLRAFQSKTAARIGSRKPRRTIGQYTEEALPLMTELKNFEFMPSCEDDPLATDFLKGGKFLLESFKWRGGMNAERLVKEFLPSQHRLLHLDIYSDTQDKETLLPDNLCPDLVSVACTFSNFGKIAQSRPISAFHIVIAIQDIMFPVHLDNRSSMEREQCFLALKRLKYLHLCPLPHFKQLMGGICLNNIIVLELSLSRISVVAQEMSILAAQFPQLLILGLWFHTTNRDPSMRNKAATEAFDQCPKLKTVFLSSSAPTRLAWRFSKQEGSDIQDEAIGVRVTDFDRNLWWKAYIV</sequence>
<evidence type="ECO:0000313" key="3">
    <source>
        <dbReference type="Proteomes" id="UP000567179"/>
    </source>
</evidence>
<name>A0A8H5BUT3_9AGAR</name>
<feature type="transmembrane region" description="Helical" evidence="1">
    <location>
        <begin position="12"/>
        <end position="35"/>
    </location>
</feature>
<accession>A0A8H5BUT3</accession>
<protein>
    <recommendedName>
        <fullName evidence="4">F-box domain-containing protein</fullName>
    </recommendedName>
</protein>
<dbReference type="OrthoDB" id="3130754at2759"/>
<keyword evidence="3" id="KW-1185">Reference proteome</keyword>
<dbReference type="EMBL" id="JAACJJ010000002">
    <property type="protein sequence ID" value="KAF5329616.1"/>
    <property type="molecule type" value="Genomic_DNA"/>
</dbReference>
<organism evidence="2 3">
    <name type="scientific">Psilocybe cf. subviscida</name>
    <dbReference type="NCBI Taxonomy" id="2480587"/>
    <lineage>
        <taxon>Eukaryota</taxon>
        <taxon>Fungi</taxon>
        <taxon>Dikarya</taxon>
        <taxon>Basidiomycota</taxon>
        <taxon>Agaricomycotina</taxon>
        <taxon>Agaricomycetes</taxon>
        <taxon>Agaricomycetidae</taxon>
        <taxon>Agaricales</taxon>
        <taxon>Agaricineae</taxon>
        <taxon>Strophariaceae</taxon>
        <taxon>Psilocybe</taxon>
    </lineage>
</organism>
<reference evidence="2 3" key="1">
    <citation type="journal article" date="2020" name="ISME J.">
        <title>Uncovering the hidden diversity of litter-decomposition mechanisms in mushroom-forming fungi.</title>
        <authorList>
            <person name="Floudas D."/>
            <person name="Bentzer J."/>
            <person name="Ahren D."/>
            <person name="Johansson T."/>
            <person name="Persson P."/>
            <person name="Tunlid A."/>
        </authorList>
    </citation>
    <scope>NUCLEOTIDE SEQUENCE [LARGE SCALE GENOMIC DNA]</scope>
    <source>
        <strain evidence="2 3">CBS 101986</strain>
    </source>
</reference>
<keyword evidence="1" id="KW-0812">Transmembrane</keyword>
<evidence type="ECO:0000313" key="2">
    <source>
        <dbReference type="EMBL" id="KAF5329616.1"/>
    </source>
</evidence>
<evidence type="ECO:0008006" key="4">
    <source>
        <dbReference type="Google" id="ProtNLM"/>
    </source>
</evidence>
<dbReference type="AlphaFoldDB" id="A0A8H5BUT3"/>
<dbReference type="Proteomes" id="UP000567179">
    <property type="component" value="Unassembled WGS sequence"/>
</dbReference>
<proteinExistence type="predicted"/>
<keyword evidence="1" id="KW-1133">Transmembrane helix</keyword>